<dbReference type="InterPro" id="IPR017441">
    <property type="entry name" value="Protein_kinase_ATP_BS"/>
</dbReference>
<dbReference type="InterPro" id="IPR011009">
    <property type="entry name" value="Kinase-like_dom_sf"/>
</dbReference>
<evidence type="ECO:0000313" key="9">
    <source>
        <dbReference type="Proteomes" id="UP001457282"/>
    </source>
</evidence>
<accession>A0AAW1WYM7</accession>
<keyword evidence="5" id="KW-1133">Transmembrane helix</keyword>
<keyword evidence="4" id="KW-0067">ATP-binding</keyword>
<dbReference type="Gene3D" id="3.30.200.20">
    <property type="entry name" value="Phosphorylase Kinase, domain 1"/>
    <property type="match status" value="1"/>
</dbReference>
<dbReference type="CDD" id="cd00028">
    <property type="entry name" value="B_lectin"/>
    <property type="match status" value="1"/>
</dbReference>
<keyword evidence="5" id="KW-0812">Transmembrane</keyword>
<dbReference type="PANTHER" id="PTHR47976:SF60">
    <property type="entry name" value="RECEPTOR-LIKE SERINE_THREONINE-PROTEIN KINASE"/>
    <property type="match status" value="1"/>
</dbReference>
<evidence type="ECO:0000256" key="3">
    <source>
        <dbReference type="ARBA" id="ARBA00023180"/>
    </source>
</evidence>
<dbReference type="InterPro" id="IPR051343">
    <property type="entry name" value="G-type_lectin_kinases/EP1-like"/>
</dbReference>
<dbReference type="PROSITE" id="PS50927">
    <property type="entry name" value="BULB_LECTIN"/>
    <property type="match status" value="1"/>
</dbReference>
<dbReference type="PROSITE" id="PS00107">
    <property type="entry name" value="PROTEIN_KINASE_ATP"/>
    <property type="match status" value="1"/>
</dbReference>
<evidence type="ECO:0000256" key="6">
    <source>
        <dbReference type="SAM" id="SignalP"/>
    </source>
</evidence>
<dbReference type="InterPro" id="IPR001480">
    <property type="entry name" value="Bulb-type_lectin_dom"/>
</dbReference>
<keyword evidence="5" id="KW-0472">Membrane</keyword>
<evidence type="ECO:0000256" key="2">
    <source>
        <dbReference type="ARBA" id="ARBA00023157"/>
    </source>
</evidence>
<feature type="transmembrane region" description="Helical" evidence="5">
    <location>
        <begin position="442"/>
        <end position="468"/>
    </location>
</feature>
<comment type="caution">
    <text evidence="8">The sequence shown here is derived from an EMBL/GenBank/DDBJ whole genome shotgun (WGS) entry which is preliminary data.</text>
</comment>
<keyword evidence="1 6" id="KW-0732">Signal</keyword>
<keyword evidence="9" id="KW-1185">Reference proteome</keyword>
<dbReference type="SUPFAM" id="SSF51110">
    <property type="entry name" value="alpha-D-mannose-specific plant lectins"/>
    <property type="match status" value="1"/>
</dbReference>
<evidence type="ECO:0000259" key="7">
    <source>
        <dbReference type="PROSITE" id="PS50927"/>
    </source>
</evidence>
<dbReference type="SUPFAM" id="SSF56112">
    <property type="entry name" value="Protein kinase-like (PK-like)"/>
    <property type="match status" value="1"/>
</dbReference>
<sequence length="572" mass="62776">MDSFFLATFILCHALLPLLTVSQSWPLFCHSIYPPFNASHAQFIDNGGAFLASSNVTFTAAIIKPGAAYSSFYLCIIHKASYSIIWSVNSISISETSSLLLTIDGLSINDDSNKILWSTPPFKSPVDALQLLETGNLILVDSQNVSLWQSFDYPTDTLVIGQRLYVGRSLASAVAHYNFSEGSYTLTVTSEDMVLQWEGQNYAKLSIYTEAYKNSNVPVSYMELNTTGLHLFGDDGQVVLKVLLVPSGTKFAKLGYEGGFSINNINVNNFEQAMEFAMPVDICQLPFTCGKMGLCRNQTCICPLGFPYKDADQKNNDCVPEQVVEGTISLPSACSSSGNVSEFNSSTLYVEMQNGIDYFGNTFNEPVKHGVNLTICQDLCSQHCSCPGIFYENSSGFCYLLEYDLGSFMLNSDSQGGSLGYVKAFVNVSEISIEKKNHSFPISALVVIITLSGFFMLITMLVLVNIWLRKKRPSGVNLHRWASSSSAELEITSIQGLPMRFNIEDLVAATENFKTQIGSGGFGTVYKGTIPDNNVVAVKKITSLGDRGKMEFCAESLRQKQSEASIMSIWLS</sequence>
<dbReference type="AlphaFoldDB" id="A0AAW1WYM7"/>
<dbReference type="Gene3D" id="2.90.10.10">
    <property type="entry name" value="Bulb-type lectin domain"/>
    <property type="match status" value="1"/>
</dbReference>
<keyword evidence="3" id="KW-0325">Glycoprotein</keyword>
<feature type="signal peptide" evidence="6">
    <location>
        <begin position="1"/>
        <end position="24"/>
    </location>
</feature>
<dbReference type="InterPro" id="IPR036426">
    <property type="entry name" value="Bulb-type_lectin_dom_sf"/>
</dbReference>
<dbReference type="EMBL" id="JBEDUW010000005">
    <property type="protein sequence ID" value="KAK9929701.1"/>
    <property type="molecule type" value="Genomic_DNA"/>
</dbReference>
<evidence type="ECO:0000256" key="5">
    <source>
        <dbReference type="SAM" id="Phobius"/>
    </source>
</evidence>
<protein>
    <recommendedName>
        <fullName evidence="7">Bulb-type lectin domain-containing protein</fullName>
    </recommendedName>
</protein>
<dbReference type="Pfam" id="PF01453">
    <property type="entry name" value="B_lectin"/>
    <property type="match status" value="1"/>
</dbReference>
<evidence type="ECO:0000313" key="8">
    <source>
        <dbReference type="EMBL" id="KAK9929701.1"/>
    </source>
</evidence>
<dbReference type="SMART" id="SM00108">
    <property type="entry name" value="B_lectin"/>
    <property type="match status" value="1"/>
</dbReference>
<organism evidence="8 9">
    <name type="scientific">Rubus argutus</name>
    <name type="common">Southern blackberry</name>
    <dbReference type="NCBI Taxonomy" id="59490"/>
    <lineage>
        <taxon>Eukaryota</taxon>
        <taxon>Viridiplantae</taxon>
        <taxon>Streptophyta</taxon>
        <taxon>Embryophyta</taxon>
        <taxon>Tracheophyta</taxon>
        <taxon>Spermatophyta</taxon>
        <taxon>Magnoliopsida</taxon>
        <taxon>eudicotyledons</taxon>
        <taxon>Gunneridae</taxon>
        <taxon>Pentapetalae</taxon>
        <taxon>rosids</taxon>
        <taxon>fabids</taxon>
        <taxon>Rosales</taxon>
        <taxon>Rosaceae</taxon>
        <taxon>Rosoideae</taxon>
        <taxon>Rosoideae incertae sedis</taxon>
        <taxon>Rubus</taxon>
    </lineage>
</organism>
<evidence type="ECO:0000256" key="1">
    <source>
        <dbReference type="ARBA" id="ARBA00022729"/>
    </source>
</evidence>
<gene>
    <name evidence="8" type="ORF">M0R45_026789</name>
</gene>
<reference evidence="8 9" key="1">
    <citation type="journal article" date="2023" name="G3 (Bethesda)">
        <title>A chromosome-length genome assembly and annotation of blackberry (Rubus argutus, cv. 'Hillquist').</title>
        <authorList>
            <person name="Bruna T."/>
            <person name="Aryal R."/>
            <person name="Dudchenko O."/>
            <person name="Sargent D.J."/>
            <person name="Mead D."/>
            <person name="Buti M."/>
            <person name="Cavallini A."/>
            <person name="Hytonen T."/>
            <person name="Andres J."/>
            <person name="Pham M."/>
            <person name="Weisz D."/>
            <person name="Mascagni F."/>
            <person name="Usai G."/>
            <person name="Natali L."/>
            <person name="Bassil N."/>
            <person name="Fernandez G.E."/>
            <person name="Lomsadze A."/>
            <person name="Armour M."/>
            <person name="Olukolu B."/>
            <person name="Poorten T."/>
            <person name="Britton C."/>
            <person name="Davik J."/>
            <person name="Ashrafi H."/>
            <person name="Aiden E.L."/>
            <person name="Borodovsky M."/>
            <person name="Worthington M."/>
        </authorList>
    </citation>
    <scope>NUCLEOTIDE SEQUENCE [LARGE SCALE GENOMIC DNA]</scope>
    <source>
        <strain evidence="8">PI 553951</strain>
    </source>
</reference>
<proteinExistence type="predicted"/>
<dbReference type="GO" id="GO:0005524">
    <property type="term" value="F:ATP binding"/>
    <property type="evidence" value="ECO:0007669"/>
    <property type="project" value="UniProtKB-UniRule"/>
</dbReference>
<feature type="chain" id="PRO_5043934833" description="Bulb-type lectin domain-containing protein" evidence="6">
    <location>
        <begin position="25"/>
        <end position="572"/>
    </location>
</feature>
<name>A0AAW1WYM7_RUBAR</name>
<keyword evidence="2" id="KW-1015">Disulfide bond</keyword>
<feature type="domain" description="Bulb-type lectin" evidence="7">
    <location>
        <begin position="35"/>
        <end position="152"/>
    </location>
</feature>
<evidence type="ECO:0000256" key="4">
    <source>
        <dbReference type="PROSITE-ProRule" id="PRU10141"/>
    </source>
</evidence>
<dbReference type="PANTHER" id="PTHR47976">
    <property type="entry name" value="G-TYPE LECTIN S-RECEPTOR-LIKE SERINE/THREONINE-PROTEIN KINASE SD2-5"/>
    <property type="match status" value="1"/>
</dbReference>
<feature type="binding site" evidence="4">
    <location>
        <position position="540"/>
    </location>
    <ligand>
        <name>ATP</name>
        <dbReference type="ChEBI" id="CHEBI:30616"/>
    </ligand>
</feature>
<keyword evidence="4" id="KW-0547">Nucleotide-binding</keyword>
<dbReference type="Proteomes" id="UP001457282">
    <property type="component" value="Unassembled WGS sequence"/>
</dbReference>